<evidence type="ECO:0000313" key="4">
    <source>
        <dbReference type="RefSeq" id="XP_055866611.1"/>
    </source>
</evidence>
<proteinExistence type="predicted"/>
<sequence length="294" mass="33220">MDQNFTLEGAVQLNQIVDKAEGYINMEWRGNESMPFEIYDTVSLATCGSSSNLTCTKEDNVYKLRLTTLAKSNLNQSSWRIWVKYNEVEFSSVPIKLMNIFDLSKFEMRLNGQSLSSRNSSLSIKEEEEITLCCDFAPSPREAVITVNHSKRYSNLSCVTYRPRKSDKTKYMFGCVICGNGTFSQKYSIEIEDVKNGLGDWSEANILLAAFVPLCLFVFIFLVICWCKVRSSFCKSHLPVKRQPDIPEKKPLVSPPQDNTPSPVDSVSSVVLIPESMSIRERPAATAKDTKKNQ</sequence>
<evidence type="ECO:0000313" key="3">
    <source>
        <dbReference type="Proteomes" id="UP001165740"/>
    </source>
</evidence>
<gene>
    <name evidence="4 5 6" type="primary">LOC106066133</name>
</gene>
<protein>
    <submittedName>
        <fullName evidence="4 5">Uncharacterized protein LOC106066133 isoform X1</fullName>
    </submittedName>
</protein>
<organism evidence="3 4">
    <name type="scientific">Biomphalaria glabrata</name>
    <name type="common">Bloodfluke planorb</name>
    <name type="synonym">Freshwater snail</name>
    <dbReference type="NCBI Taxonomy" id="6526"/>
    <lineage>
        <taxon>Eukaryota</taxon>
        <taxon>Metazoa</taxon>
        <taxon>Spiralia</taxon>
        <taxon>Lophotrochozoa</taxon>
        <taxon>Mollusca</taxon>
        <taxon>Gastropoda</taxon>
        <taxon>Heterobranchia</taxon>
        <taxon>Euthyneura</taxon>
        <taxon>Panpulmonata</taxon>
        <taxon>Hygrophila</taxon>
        <taxon>Lymnaeoidea</taxon>
        <taxon>Planorbidae</taxon>
        <taxon>Biomphalaria</taxon>
    </lineage>
</organism>
<feature type="region of interest" description="Disordered" evidence="1">
    <location>
        <begin position="275"/>
        <end position="294"/>
    </location>
</feature>
<keyword evidence="2" id="KW-0472">Membrane</keyword>
<dbReference type="GeneID" id="106066133"/>
<accession>A0A9W2YV66</accession>
<evidence type="ECO:0000256" key="1">
    <source>
        <dbReference type="SAM" id="MobiDB-lite"/>
    </source>
</evidence>
<name>A0A9W2YV66_BIOGL</name>
<dbReference type="AlphaFoldDB" id="A0A9W2YV66"/>
<reference evidence="4 5" key="1">
    <citation type="submission" date="2025-04" db="UniProtKB">
        <authorList>
            <consortium name="RefSeq"/>
        </authorList>
    </citation>
    <scope>IDENTIFICATION</scope>
</reference>
<keyword evidence="2" id="KW-0812">Transmembrane</keyword>
<evidence type="ECO:0000313" key="5">
    <source>
        <dbReference type="RefSeq" id="XP_055866612.1"/>
    </source>
</evidence>
<evidence type="ECO:0000313" key="6">
    <source>
        <dbReference type="RefSeq" id="XP_055866613.1"/>
    </source>
</evidence>
<feature type="compositionally biased region" description="Basic and acidic residues" evidence="1">
    <location>
        <begin position="278"/>
        <end position="294"/>
    </location>
</feature>
<keyword evidence="2" id="KW-1133">Transmembrane helix</keyword>
<dbReference type="Proteomes" id="UP001165740">
    <property type="component" value="Chromosome 14"/>
</dbReference>
<evidence type="ECO:0000256" key="2">
    <source>
        <dbReference type="SAM" id="Phobius"/>
    </source>
</evidence>
<feature type="region of interest" description="Disordered" evidence="1">
    <location>
        <begin position="245"/>
        <end position="267"/>
    </location>
</feature>
<feature type="transmembrane region" description="Helical" evidence="2">
    <location>
        <begin position="206"/>
        <end position="227"/>
    </location>
</feature>
<dbReference type="RefSeq" id="XP_055866613.1">
    <property type="nucleotide sequence ID" value="XM_056010638.1"/>
</dbReference>
<dbReference type="RefSeq" id="XP_055866611.1">
    <property type="nucleotide sequence ID" value="XM_056010636.1"/>
</dbReference>
<keyword evidence="3" id="KW-1185">Reference proteome</keyword>
<dbReference type="RefSeq" id="XP_055866612.1">
    <property type="nucleotide sequence ID" value="XM_056010637.1"/>
</dbReference>